<organism evidence="2 3">
    <name type="scientific">Candidatus Xenohaliotis californiensis</name>
    <dbReference type="NCBI Taxonomy" id="84677"/>
    <lineage>
        <taxon>Bacteria</taxon>
        <taxon>Pseudomonadati</taxon>
        <taxon>Pseudomonadota</taxon>
        <taxon>Alphaproteobacteria</taxon>
        <taxon>Rickettsiales</taxon>
        <taxon>Anaplasmataceae</taxon>
        <taxon>Candidatus Xenohaliotis</taxon>
    </lineage>
</organism>
<feature type="transmembrane region" description="Helical" evidence="1">
    <location>
        <begin position="228"/>
        <end position="248"/>
    </location>
</feature>
<name>A0ABP0ES39_9RICK</name>
<keyword evidence="1" id="KW-0472">Membrane</keyword>
<evidence type="ECO:0000256" key="1">
    <source>
        <dbReference type="SAM" id="Phobius"/>
    </source>
</evidence>
<evidence type="ECO:0000313" key="3">
    <source>
        <dbReference type="Proteomes" id="UP001314181"/>
    </source>
</evidence>
<gene>
    <name evidence="2" type="ORF">CAXC1_180048</name>
</gene>
<feature type="transmembrane region" description="Helical" evidence="1">
    <location>
        <begin position="129"/>
        <end position="151"/>
    </location>
</feature>
<dbReference type="EMBL" id="CAWVOK010000009">
    <property type="protein sequence ID" value="CAK8162540.1"/>
    <property type="molecule type" value="Genomic_DNA"/>
</dbReference>
<comment type="caution">
    <text evidence="2">The sequence shown here is derived from an EMBL/GenBank/DDBJ whole genome shotgun (WGS) entry which is preliminary data.</text>
</comment>
<keyword evidence="1" id="KW-1133">Transmembrane helix</keyword>
<accession>A0ABP0ES39</accession>
<feature type="transmembrane region" description="Helical" evidence="1">
    <location>
        <begin position="17"/>
        <end position="37"/>
    </location>
</feature>
<dbReference type="Proteomes" id="UP001314181">
    <property type="component" value="Unassembled WGS sequence"/>
</dbReference>
<keyword evidence="3" id="KW-1185">Reference proteome</keyword>
<feature type="transmembrane region" description="Helical" evidence="1">
    <location>
        <begin position="158"/>
        <end position="178"/>
    </location>
</feature>
<keyword evidence="1" id="KW-0812">Transmembrane</keyword>
<dbReference type="RefSeq" id="WP_338363650.1">
    <property type="nucleotide sequence ID" value="NZ_CAWVOK010000009.1"/>
</dbReference>
<protein>
    <submittedName>
        <fullName evidence="2">ABC transporter permease</fullName>
    </submittedName>
</protein>
<feature type="transmembrane region" description="Helical" evidence="1">
    <location>
        <begin position="92"/>
        <end position="117"/>
    </location>
</feature>
<feature type="transmembrane region" description="Helical" evidence="1">
    <location>
        <begin position="49"/>
        <end position="72"/>
    </location>
</feature>
<sequence>MRGSVVRYAFITSIRDSLYLGVFAILLIAIGVSYFLGSTALVEKHEMTLSYIAASTRIIAQAGLVLFVAFHVKRMFDNKEIDFIISRPISRFNFILAYWLSLIFIASIIIAPIGLFISMITTVNTKGLIYWTVSVFFESIIMMAFTFLAAMLLKSSTVAVLVACCFYISSRMMGFFIALDEGNLLLGGGLFYRSLYNILQFIAVVMPRLDLFGKSEWLLYGVKNMKDILFYQIQSFVYIPLLLAISFFDITRKDF</sequence>
<proteinExistence type="predicted"/>
<reference evidence="2 3" key="1">
    <citation type="submission" date="2024-01" db="EMBL/GenBank/DDBJ databases">
        <authorList>
            <person name="Kunselman E."/>
        </authorList>
    </citation>
    <scope>NUCLEOTIDE SEQUENCE [LARGE SCALE GENOMIC DNA]</scope>
    <source>
        <strain evidence="2">2 abalone samples</strain>
    </source>
</reference>
<evidence type="ECO:0000313" key="2">
    <source>
        <dbReference type="EMBL" id="CAK8162540.1"/>
    </source>
</evidence>